<evidence type="ECO:0000256" key="1">
    <source>
        <dbReference type="SAM" id="MobiDB-lite"/>
    </source>
</evidence>
<reference evidence="2 3" key="1">
    <citation type="submission" date="2019-04" db="EMBL/GenBank/DDBJ databases">
        <title>Fungal friends and foes A comparative genomics study of 23 Aspergillus species from section Flavi.</title>
        <authorList>
            <consortium name="DOE Joint Genome Institute"/>
            <person name="Kjaerbolling I."/>
            <person name="Vesth T.C."/>
            <person name="Frisvad J.C."/>
            <person name="Nybo J.L."/>
            <person name="Theobald S."/>
            <person name="Kildgaard S."/>
            <person name="Petersen T.I."/>
            <person name="Kuo A."/>
            <person name="Sato A."/>
            <person name="Lyhne E.K."/>
            <person name="Kogle M.E."/>
            <person name="Wiebenga A."/>
            <person name="Kun R.S."/>
            <person name="Lubbers R.J."/>
            <person name="Makela M.R."/>
            <person name="Barry K."/>
            <person name="Chovatia M."/>
            <person name="Clum A."/>
            <person name="Daum C."/>
            <person name="Haridas S."/>
            <person name="He G."/>
            <person name="LaButti K."/>
            <person name="Lipzen A."/>
            <person name="Mondo S."/>
            <person name="Pangilinan J."/>
            <person name="Riley R."/>
            <person name="Salamov A."/>
            <person name="Simmons B.A."/>
            <person name="Magnuson J.K."/>
            <person name="Henrissat B."/>
            <person name="Mortensen U.H."/>
            <person name="Larsen T.O."/>
            <person name="De vries R.P."/>
            <person name="Grigoriev I.V."/>
            <person name="Machida M."/>
            <person name="Baker S.E."/>
            <person name="Andersen M.R."/>
        </authorList>
    </citation>
    <scope>NUCLEOTIDE SEQUENCE [LARGE SCALE GENOMIC DNA]</scope>
    <source>
        <strain evidence="2 3">CBS 117618</strain>
    </source>
</reference>
<dbReference type="VEuPathDB" id="FungiDB:BDV34DRAFT_199128"/>
<protein>
    <submittedName>
        <fullName evidence="2">Uncharacterized protein</fullName>
    </submittedName>
</protein>
<evidence type="ECO:0000313" key="3">
    <source>
        <dbReference type="Proteomes" id="UP000326532"/>
    </source>
</evidence>
<gene>
    <name evidence="2" type="ORF">BDV34DRAFT_199128</name>
</gene>
<proteinExistence type="predicted"/>
<dbReference type="AlphaFoldDB" id="A0A5N6DEN2"/>
<sequence>MNVSTNALILKSPNFKGQSIATTSGPRAVTATTLETSSKTDSPSVPRHPECELSKVAV</sequence>
<keyword evidence="3" id="KW-1185">Reference proteome</keyword>
<accession>A0A5N6DEN2</accession>
<dbReference type="EMBL" id="ML734991">
    <property type="protein sequence ID" value="KAB8203407.1"/>
    <property type="molecule type" value="Genomic_DNA"/>
</dbReference>
<evidence type="ECO:0000313" key="2">
    <source>
        <dbReference type="EMBL" id="KAB8203407.1"/>
    </source>
</evidence>
<dbReference type="Proteomes" id="UP000326532">
    <property type="component" value="Unassembled WGS sequence"/>
</dbReference>
<feature type="compositionally biased region" description="Basic and acidic residues" evidence="1">
    <location>
        <begin position="47"/>
        <end position="58"/>
    </location>
</feature>
<feature type="region of interest" description="Disordered" evidence="1">
    <location>
        <begin position="17"/>
        <end position="58"/>
    </location>
</feature>
<feature type="compositionally biased region" description="Polar residues" evidence="1">
    <location>
        <begin position="17"/>
        <end position="43"/>
    </location>
</feature>
<name>A0A5N6DEN2_ASPPA</name>
<organism evidence="2 3">
    <name type="scientific">Aspergillus parasiticus</name>
    <dbReference type="NCBI Taxonomy" id="5067"/>
    <lineage>
        <taxon>Eukaryota</taxon>
        <taxon>Fungi</taxon>
        <taxon>Dikarya</taxon>
        <taxon>Ascomycota</taxon>
        <taxon>Pezizomycotina</taxon>
        <taxon>Eurotiomycetes</taxon>
        <taxon>Eurotiomycetidae</taxon>
        <taxon>Eurotiales</taxon>
        <taxon>Aspergillaceae</taxon>
        <taxon>Aspergillus</taxon>
        <taxon>Aspergillus subgen. Circumdati</taxon>
    </lineage>
</organism>